<dbReference type="Proteomes" id="UP001302316">
    <property type="component" value="Unassembled WGS sequence"/>
</dbReference>
<sequence length="398" mass="43036">MKDGFNPAIQVIAVFTILIGLFCIAQASAASVERVHVCSQCVDGDAAFEEAKAIAEVKCEAASGGASSYEDGYGEPGLAPACSIPDETLFLFEPDQQEVYAFDVHYSLPGVGQAEFLVVSADISLATAEEIRTGWGLYLEYLAMIEDVEMRMAEFLQPNGNTPSYGPLSIGVSDSDEIACPSGTALEALGDHAKLTQLKEQAVSEFQSAYEDRLSGYGVTLAISGGWLSIDAGPLGAGLNFDLEREESIELEEHWRAYFDFMEDGSNGWASISDDPDFLAFRFVLEPSTDGELSVTMELDPSLSRVHGEEGWLTEPHDRSELDDCSRQRLEQAVADGQIIDPNSNFNFGGISGVDVTETGPHVNPGGRYITVCYQFTASVESTDEILAQWVECATHEP</sequence>
<dbReference type="AlphaFoldDB" id="A0AAP6MJM9"/>
<reference evidence="1 2" key="1">
    <citation type="submission" date="2023-12" db="EMBL/GenBank/DDBJ databases">
        <title>Whole-genome sequencing of halo(alkali)philic microorganisms from hypersaline lakes.</title>
        <authorList>
            <person name="Sorokin D.Y."/>
            <person name="Merkel A.Y."/>
            <person name="Messina E."/>
            <person name="Yakimov M."/>
        </authorList>
    </citation>
    <scope>NUCLEOTIDE SEQUENCE [LARGE SCALE GENOMIC DNA]</scope>
    <source>
        <strain evidence="1 2">AB-CW1</strain>
    </source>
</reference>
<name>A0AAP6MJM9_9GAMM</name>
<comment type="caution">
    <text evidence="1">The sequence shown here is derived from an EMBL/GenBank/DDBJ whole genome shotgun (WGS) entry which is preliminary data.</text>
</comment>
<proteinExistence type="predicted"/>
<organism evidence="1 2">
    <name type="scientific">Natronospira elongata</name>
    <dbReference type="NCBI Taxonomy" id="3110268"/>
    <lineage>
        <taxon>Bacteria</taxon>
        <taxon>Pseudomonadati</taxon>
        <taxon>Pseudomonadota</taxon>
        <taxon>Gammaproteobacteria</taxon>
        <taxon>Natronospirales</taxon>
        <taxon>Natronospiraceae</taxon>
        <taxon>Natronospira</taxon>
    </lineage>
</organism>
<dbReference type="RefSeq" id="WP_346050695.1">
    <property type="nucleotide sequence ID" value="NZ_JAYGII010000006.1"/>
</dbReference>
<protein>
    <submittedName>
        <fullName evidence="1">Uncharacterized protein</fullName>
    </submittedName>
</protein>
<evidence type="ECO:0000313" key="1">
    <source>
        <dbReference type="EMBL" id="MEA5445064.1"/>
    </source>
</evidence>
<evidence type="ECO:0000313" key="2">
    <source>
        <dbReference type="Proteomes" id="UP001302316"/>
    </source>
</evidence>
<gene>
    <name evidence="1" type="ORF">VCB98_04425</name>
</gene>
<accession>A0AAP6MJM9</accession>
<dbReference type="EMBL" id="JAYGII010000006">
    <property type="protein sequence ID" value="MEA5445064.1"/>
    <property type="molecule type" value="Genomic_DNA"/>
</dbReference>
<keyword evidence="2" id="KW-1185">Reference proteome</keyword>